<dbReference type="PANTHER" id="PTHR11929:SF145">
    <property type="entry name" value="ALPHA-(1,3)-FUCOSYLTRANSFERASE FUT-1"/>
    <property type="match status" value="1"/>
</dbReference>
<comment type="similarity">
    <text evidence="2 11">Belongs to the glycosyltransferase 10 family.</text>
</comment>
<evidence type="ECO:0000256" key="1">
    <source>
        <dbReference type="ARBA" id="ARBA00004922"/>
    </source>
</evidence>
<dbReference type="UniPathway" id="UPA00378"/>
<keyword evidence="9" id="KW-0325">Glycoprotein</keyword>
<dbReference type="OrthoDB" id="427096at2759"/>
<dbReference type="EMBL" id="MRZV01000240">
    <property type="protein sequence ID" value="PIK54648.1"/>
    <property type="molecule type" value="Genomic_DNA"/>
</dbReference>
<comment type="pathway">
    <text evidence="1">Protein modification; protein glycosylation.</text>
</comment>
<dbReference type="SUPFAM" id="SSF53756">
    <property type="entry name" value="UDP-Glycosyltransferase/glycogen phosphorylase"/>
    <property type="match status" value="1"/>
</dbReference>
<evidence type="ECO:0000256" key="4">
    <source>
        <dbReference type="ARBA" id="ARBA00022679"/>
    </source>
</evidence>
<proteinExistence type="inferred from homology"/>
<dbReference type="FunFam" id="3.40.50.11660:FF:000002">
    <property type="entry name" value="Alpha-(1,3)-fucosyltransferase"/>
    <property type="match status" value="1"/>
</dbReference>
<dbReference type="Proteomes" id="UP000230750">
    <property type="component" value="Unassembled WGS sequence"/>
</dbReference>
<evidence type="ECO:0000256" key="5">
    <source>
        <dbReference type="ARBA" id="ARBA00022692"/>
    </source>
</evidence>
<name>A0A2G8L321_STIJA</name>
<dbReference type="PANTHER" id="PTHR11929">
    <property type="entry name" value="ALPHA- 1,3 -FUCOSYLTRANSFERASE"/>
    <property type="match status" value="1"/>
</dbReference>
<dbReference type="InterPro" id="IPR055270">
    <property type="entry name" value="Glyco_tran_10_C"/>
</dbReference>
<keyword evidence="7" id="KW-1133">Transmembrane helix</keyword>
<evidence type="ECO:0000259" key="12">
    <source>
        <dbReference type="Pfam" id="PF00852"/>
    </source>
</evidence>
<evidence type="ECO:0000256" key="3">
    <source>
        <dbReference type="ARBA" id="ARBA00022676"/>
    </source>
</evidence>
<dbReference type="GO" id="GO:0046920">
    <property type="term" value="F:alpha-(1-&gt;3)-fucosyltransferase activity"/>
    <property type="evidence" value="ECO:0007669"/>
    <property type="project" value="TreeGrafter"/>
</dbReference>
<comment type="subcellular location">
    <subcellularLocation>
        <location evidence="10">Endomembrane system</location>
        <topology evidence="10">Single-pass type II membrane protein</topology>
    </subcellularLocation>
    <subcellularLocation>
        <location evidence="11">Golgi apparatus</location>
        <location evidence="11">Golgi stack membrane</location>
        <topology evidence="11">Single-pass type II membrane protein</topology>
    </subcellularLocation>
</comment>
<comment type="caution">
    <text evidence="13">The sequence shown here is derived from an EMBL/GenBank/DDBJ whole genome shotgun (WGS) entry which is preliminary data.</text>
</comment>
<evidence type="ECO:0000256" key="7">
    <source>
        <dbReference type="ARBA" id="ARBA00022989"/>
    </source>
</evidence>
<protein>
    <recommendedName>
        <fullName evidence="11">Fucosyltransferase</fullName>
        <ecNumber evidence="11">2.4.1.-</ecNumber>
    </recommendedName>
</protein>
<evidence type="ECO:0000256" key="2">
    <source>
        <dbReference type="ARBA" id="ARBA00008919"/>
    </source>
</evidence>
<sequence length="226" mass="26154">MANINAKRRAKKMVAWVSSHCYPAWNRTTFVHDLAKLVPVDTYGACGTKTHLPHDKHTVLLLQKYKFYIAFENNCCSDYITEKFWKALAMLKLVPIVVGASKEDYQRVAPPHSFIYADDFDSVRELARYIRKVATNKTLYNQYHHWRQMGKAVLYTSSRVNPFSSTEGACALLNFLEENAWKGHQSLRMRIDPFGPDWLGSCGLCGKHEWMTTYERNTVTETFEPM</sequence>
<keyword evidence="14" id="KW-1185">Reference proteome</keyword>
<evidence type="ECO:0000256" key="10">
    <source>
        <dbReference type="ARBA" id="ARBA00060399"/>
    </source>
</evidence>
<dbReference type="GO" id="GO:0032580">
    <property type="term" value="C:Golgi cisterna membrane"/>
    <property type="evidence" value="ECO:0007669"/>
    <property type="project" value="UniProtKB-SubCell"/>
</dbReference>
<keyword evidence="8" id="KW-0472">Membrane</keyword>
<accession>A0A2G8L321</accession>
<dbReference type="EC" id="2.4.1.-" evidence="11"/>
<keyword evidence="6" id="KW-0735">Signal-anchor</keyword>
<organism evidence="13 14">
    <name type="scientific">Stichopus japonicus</name>
    <name type="common">Sea cucumber</name>
    <dbReference type="NCBI Taxonomy" id="307972"/>
    <lineage>
        <taxon>Eukaryota</taxon>
        <taxon>Metazoa</taxon>
        <taxon>Echinodermata</taxon>
        <taxon>Eleutherozoa</taxon>
        <taxon>Echinozoa</taxon>
        <taxon>Holothuroidea</taxon>
        <taxon>Aspidochirotacea</taxon>
        <taxon>Aspidochirotida</taxon>
        <taxon>Stichopodidae</taxon>
        <taxon>Apostichopus</taxon>
    </lineage>
</organism>
<evidence type="ECO:0000256" key="9">
    <source>
        <dbReference type="ARBA" id="ARBA00023180"/>
    </source>
</evidence>
<dbReference type="Pfam" id="PF00852">
    <property type="entry name" value="Glyco_transf_10"/>
    <property type="match status" value="1"/>
</dbReference>
<dbReference type="InterPro" id="IPR001503">
    <property type="entry name" value="Glyco_trans_10"/>
</dbReference>
<dbReference type="Gene3D" id="3.40.50.11660">
    <property type="entry name" value="Glycosyl transferase family 10, C-terminal domain"/>
    <property type="match status" value="1"/>
</dbReference>
<dbReference type="STRING" id="307972.A0A2G8L321"/>
<evidence type="ECO:0000256" key="11">
    <source>
        <dbReference type="RuleBase" id="RU003832"/>
    </source>
</evidence>
<evidence type="ECO:0000256" key="8">
    <source>
        <dbReference type="ARBA" id="ARBA00023136"/>
    </source>
</evidence>
<gene>
    <name evidence="13" type="ORF">BSL78_08466</name>
</gene>
<evidence type="ECO:0000313" key="14">
    <source>
        <dbReference type="Proteomes" id="UP000230750"/>
    </source>
</evidence>
<dbReference type="InterPro" id="IPR038577">
    <property type="entry name" value="GT10-like_C_sf"/>
</dbReference>
<keyword evidence="11" id="KW-0333">Golgi apparatus</keyword>
<keyword evidence="5 11" id="KW-0812">Transmembrane</keyword>
<feature type="domain" description="Fucosyltransferase C-terminal" evidence="12">
    <location>
        <begin position="10"/>
        <end position="181"/>
    </location>
</feature>
<dbReference type="AlphaFoldDB" id="A0A2G8L321"/>
<evidence type="ECO:0000256" key="6">
    <source>
        <dbReference type="ARBA" id="ARBA00022968"/>
    </source>
</evidence>
<evidence type="ECO:0000313" key="13">
    <source>
        <dbReference type="EMBL" id="PIK54648.1"/>
    </source>
</evidence>
<reference evidence="13 14" key="1">
    <citation type="journal article" date="2017" name="PLoS Biol.">
        <title>The sea cucumber genome provides insights into morphological evolution and visceral regeneration.</title>
        <authorList>
            <person name="Zhang X."/>
            <person name="Sun L."/>
            <person name="Yuan J."/>
            <person name="Sun Y."/>
            <person name="Gao Y."/>
            <person name="Zhang L."/>
            <person name="Li S."/>
            <person name="Dai H."/>
            <person name="Hamel J.F."/>
            <person name="Liu C."/>
            <person name="Yu Y."/>
            <person name="Liu S."/>
            <person name="Lin W."/>
            <person name="Guo K."/>
            <person name="Jin S."/>
            <person name="Xu P."/>
            <person name="Storey K.B."/>
            <person name="Huan P."/>
            <person name="Zhang T."/>
            <person name="Zhou Y."/>
            <person name="Zhang J."/>
            <person name="Lin C."/>
            <person name="Li X."/>
            <person name="Xing L."/>
            <person name="Huo D."/>
            <person name="Sun M."/>
            <person name="Wang L."/>
            <person name="Mercier A."/>
            <person name="Li F."/>
            <person name="Yang H."/>
            <person name="Xiang J."/>
        </authorList>
    </citation>
    <scope>NUCLEOTIDE SEQUENCE [LARGE SCALE GENOMIC DNA]</scope>
    <source>
        <strain evidence="13">Shaxun</strain>
        <tissue evidence="13">Muscle</tissue>
    </source>
</reference>
<keyword evidence="4 11" id="KW-0808">Transferase</keyword>
<keyword evidence="3 11" id="KW-0328">Glycosyltransferase</keyword>